<feature type="region of interest" description="Disordered" evidence="1">
    <location>
        <begin position="242"/>
        <end position="268"/>
    </location>
</feature>
<sequence length="299" mass="32574">MSESKGVTATTAAIAKVMRGPHHVVTEDETKLILIFRAFVEEVPDAFQPAAKGTVRPGKRSRSDDDDGDEDDDDNDDDNVSSSEKWQVGSLFSKFEDWLRYKDNKFGSTDLNSAEWKSFLQLRLAVERSNFPNDKIARIKLKLPSTAFGNARLGNVQTPPIDVHQEGAHANPRVGVLGTNIIPQGVESHFGPSVFFGTRAPNALGTPSLFPGEREHEHVYSNERREERKSAGSTCVAETGFLFGQRPSPDAGSTWPDSILTTPQTNGSTMNTPANPGDFQDSVARHNVGALRGIGGILN</sequence>
<name>A0A4S8LJI0_DENBC</name>
<dbReference type="EMBL" id="ML179395">
    <property type="protein sequence ID" value="THU88788.1"/>
    <property type="molecule type" value="Genomic_DNA"/>
</dbReference>
<organism evidence="2 3">
    <name type="scientific">Dendrothele bispora (strain CBS 962.96)</name>
    <dbReference type="NCBI Taxonomy" id="1314807"/>
    <lineage>
        <taxon>Eukaryota</taxon>
        <taxon>Fungi</taxon>
        <taxon>Dikarya</taxon>
        <taxon>Basidiomycota</taxon>
        <taxon>Agaricomycotina</taxon>
        <taxon>Agaricomycetes</taxon>
        <taxon>Agaricomycetidae</taxon>
        <taxon>Agaricales</taxon>
        <taxon>Agaricales incertae sedis</taxon>
        <taxon>Dendrothele</taxon>
    </lineage>
</organism>
<evidence type="ECO:0000313" key="3">
    <source>
        <dbReference type="Proteomes" id="UP000297245"/>
    </source>
</evidence>
<evidence type="ECO:0000313" key="2">
    <source>
        <dbReference type="EMBL" id="THU88788.1"/>
    </source>
</evidence>
<gene>
    <name evidence="2" type="ORF">K435DRAFT_865937</name>
</gene>
<dbReference type="AlphaFoldDB" id="A0A4S8LJI0"/>
<feature type="compositionally biased region" description="Polar residues" evidence="1">
    <location>
        <begin position="255"/>
        <end position="268"/>
    </location>
</feature>
<protein>
    <submittedName>
        <fullName evidence="2">Uncharacterized protein</fullName>
    </submittedName>
</protein>
<feature type="region of interest" description="Disordered" evidence="1">
    <location>
        <begin position="50"/>
        <end position="84"/>
    </location>
</feature>
<evidence type="ECO:0000256" key="1">
    <source>
        <dbReference type="SAM" id="MobiDB-lite"/>
    </source>
</evidence>
<reference evidence="2 3" key="1">
    <citation type="journal article" date="2019" name="Nat. Ecol. Evol.">
        <title>Megaphylogeny resolves global patterns of mushroom evolution.</title>
        <authorList>
            <person name="Varga T."/>
            <person name="Krizsan K."/>
            <person name="Foldi C."/>
            <person name="Dima B."/>
            <person name="Sanchez-Garcia M."/>
            <person name="Sanchez-Ramirez S."/>
            <person name="Szollosi G.J."/>
            <person name="Szarkandi J.G."/>
            <person name="Papp V."/>
            <person name="Albert L."/>
            <person name="Andreopoulos W."/>
            <person name="Angelini C."/>
            <person name="Antonin V."/>
            <person name="Barry K.W."/>
            <person name="Bougher N.L."/>
            <person name="Buchanan P."/>
            <person name="Buyck B."/>
            <person name="Bense V."/>
            <person name="Catcheside P."/>
            <person name="Chovatia M."/>
            <person name="Cooper J."/>
            <person name="Damon W."/>
            <person name="Desjardin D."/>
            <person name="Finy P."/>
            <person name="Geml J."/>
            <person name="Haridas S."/>
            <person name="Hughes K."/>
            <person name="Justo A."/>
            <person name="Karasinski D."/>
            <person name="Kautmanova I."/>
            <person name="Kiss B."/>
            <person name="Kocsube S."/>
            <person name="Kotiranta H."/>
            <person name="LaButti K.M."/>
            <person name="Lechner B.E."/>
            <person name="Liimatainen K."/>
            <person name="Lipzen A."/>
            <person name="Lukacs Z."/>
            <person name="Mihaltcheva S."/>
            <person name="Morgado L.N."/>
            <person name="Niskanen T."/>
            <person name="Noordeloos M.E."/>
            <person name="Ohm R.A."/>
            <person name="Ortiz-Santana B."/>
            <person name="Ovrebo C."/>
            <person name="Racz N."/>
            <person name="Riley R."/>
            <person name="Savchenko A."/>
            <person name="Shiryaev A."/>
            <person name="Soop K."/>
            <person name="Spirin V."/>
            <person name="Szebenyi C."/>
            <person name="Tomsovsky M."/>
            <person name="Tulloss R.E."/>
            <person name="Uehling J."/>
            <person name="Grigoriev I.V."/>
            <person name="Vagvolgyi C."/>
            <person name="Papp T."/>
            <person name="Martin F.M."/>
            <person name="Miettinen O."/>
            <person name="Hibbett D.S."/>
            <person name="Nagy L.G."/>
        </authorList>
    </citation>
    <scope>NUCLEOTIDE SEQUENCE [LARGE SCALE GENOMIC DNA]</scope>
    <source>
        <strain evidence="2 3">CBS 962.96</strain>
    </source>
</reference>
<keyword evidence="3" id="KW-1185">Reference proteome</keyword>
<accession>A0A4S8LJI0</accession>
<proteinExistence type="predicted"/>
<feature type="compositionally biased region" description="Acidic residues" evidence="1">
    <location>
        <begin position="64"/>
        <end position="79"/>
    </location>
</feature>
<dbReference type="Proteomes" id="UP000297245">
    <property type="component" value="Unassembled WGS sequence"/>
</dbReference>